<evidence type="ECO:0000256" key="13">
    <source>
        <dbReference type="SAM" id="Phobius"/>
    </source>
</evidence>
<dbReference type="SUPFAM" id="SSF55874">
    <property type="entry name" value="ATPase domain of HSP90 chaperone/DNA topoisomerase II/histidine kinase"/>
    <property type="match status" value="1"/>
</dbReference>
<evidence type="ECO:0000256" key="7">
    <source>
        <dbReference type="ARBA" id="ARBA00022840"/>
    </source>
</evidence>
<dbReference type="PANTHER" id="PTHR45339:SF5">
    <property type="entry name" value="HISTIDINE KINASE"/>
    <property type="match status" value="1"/>
</dbReference>
<dbReference type="Pfam" id="PF01590">
    <property type="entry name" value="GAF"/>
    <property type="match status" value="1"/>
</dbReference>
<dbReference type="PANTHER" id="PTHR45339">
    <property type="entry name" value="HYBRID SIGNAL TRANSDUCTION HISTIDINE KINASE J"/>
    <property type="match status" value="1"/>
</dbReference>
<keyword evidence="3 12" id="KW-0597">Phosphoprotein</keyword>
<dbReference type="InterPro" id="IPR008207">
    <property type="entry name" value="Sig_transdc_His_kin_Hpt_dom"/>
</dbReference>
<dbReference type="PROSITE" id="PS50109">
    <property type="entry name" value="HIS_KIN"/>
    <property type="match status" value="1"/>
</dbReference>
<dbReference type="PRINTS" id="PR00344">
    <property type="entry name" value="BCTRLSENSOR"/>
</dbReference>
<evidence type="ECO:0000259" key="14">
    <source>
        <dbReference type="PROSITE" id="PS50109"/>
    </source>
</evidence>
<name>A0A1F7WP67_9BACT</name>
<dbReference type="InterPro" id="IPR005467">
    <property type="entry name" value="His_kinase_dom"/>
</dbReference>
<dbReference type="NCBIfam" id="TIGR00229">
    <property type="entry name" value="sensory_box"/>
    <property type="match status" value="1"/>
</dbReference>
<evidence type="ECO:0000256" key="11">
    <source>
        <dbReference type="PROSITE-ProRule" id="PRU00110"/>
    </source>
</evidence>
<keyword evidence="13" id="KW-0812">Transmembrane</keyword>
<evidence type="ECO:0000259" key="15">
    <source>
        <dbReference type="PROSITE" id="PS50110"/>
    </source>
</evidence>
<feature type="domain" description="Histidine kinase" evidence="14">
    <location>
        <begin position="597"/>
        <end position="818"/>
    </location>
</feature>
<dbReference type="InterPro" id="IPR003018">
    <property type="entry name" value="GAF"/>
</dbReference>
<evidence type="ECO:0000313" key="19">
    <source>
        <dbReference type="EMBL" id="OGM03898.1"/>
    </source>
</evidence>
<dbReference type="InterPro" id="IPR011006">
    <property type="entry name" value="CheY-like_superfamily"/>
</dbReference>
<dbReference type="InterPro" id="IPR001789">
    <property type="entry name" value="Sig_transdc_resp-reg_receiver"/>
</dbReference>
<dbReference type="InterPro" id="IPR001610">
    <property type="entry name" value="PAC"/>
</dbReference>
<dbReference type="GO" id="GO:0005886">
    <property type="term" value="C:plasma membrane"/>
    <property type="evidence" value="ECO:0007669"/>
    <property type="project" value="UniProtKB-SubCell"/>
</dbReference>
<evidence type="ECO:0000259" key="17">
    <source>
        <dbReference type="PROSITE" id="PS50113"/>
    </source>
</evidence>
<keyword evidence="5" id="KW-0547">Nucleotide-binding</keyword>
<feature type="domain" description="Response regulatory" evidence="15">
    <location>
        <begin position="838"/>
        <end position="957"/>
    </location>
</feature>
<evidence type="ECO:0000256" key="2">
    <source>
        <dbReference type="ARBA" id="ARBA00012438"/>
    </source>
</evidence>
<dbReference type="Gene3D" id="3.40.50.2300">
    <property type="match status" value="2"/>
</dbReference>
<evidence type="ECO:0000256" key="4">
    <source>
        <dbReference type="ARBA" id="ARBA00022679"/>
    </source>
</evidence>
<feature type="modified residue" description="4-aspartylphosphate" evidence="12">
    <location>
        <position position="890"/>
    </location>
</feature>
<dbReference type="Proteomes" id="UP000178735">
    <property type="component" value="Unassembled WGS sequence"/>
</dbReference>
<evidence type="ECO:0000259" key="18">
    <source>
        <dbReference type="PROSITE" id="PS50894"/>
    </source>
</evidence>
<dbReference type="Pfam" id="PF00072">
    <property type="entry name" value="Response_reg"/>
    <property type="match status" value="1"/>
</dbReference>
<dbReference type="Gene3D" id="3.30.565.10">
    <property type="entry name" value="Histidine kinase-like ATPase, C-terminal domain"/>
    <property type="match status" value="1"/>
</dbReference>
<comment type="subunit">
    <text evidence="9">At low DSF concentrations, interacts with RpfF.</text>
</comment>
<dbReference type="SUPFAM" id="SSF55785">
    <property type="entry name" value="PYP-like sensor domain (PAS domain)"/>
    <property type="match status" value="1"/>
</dbReference>
<dbReference type="Gene3D" id="1.20.120.160">
    <property type="entry name" value="HPT domain"/>
    <property type="match status" value="1"/>
</dbReference>
<dbReference type="SMART" id="SM00065">
    <property type="entry name" value="GAF"/>
    <property type="match status" value="2"/>
</dbReference>
<evidence type="ECO:0000259" key="16">
    <source>
        <dbReference type="PROSITE" id="PS50112"/>
    </source>
</evidence>
<evidence type="ECO:0000256" key="1">
    <source>
        <dbReference type="ARBA" id="ARBA00000085"/>
    </source>
</evidence>
<dbReference type="CDD" id="cd00082">
    <property type="entry name" value="HisKA"/>
    <property type="match status" value="1"/>
</dbReference>
<evidence type="ECO:0000256" key="8">
    <source>
        <dbReference type="ARBA" id="ARBA00023012"/>
    </source>
</evidence>
<dbReference type="SMART" id="SM00091">
    <property type="entry name" value="PAS"/>
    <property type="match status" value="1"/>
</dbReference>
<dbReference type="Pfam" id="PF02518">
    <property type="entry name" value="HATPase_c"/>
    <property type="match status" value="1"/>
</dbReference>
<feature type="transmembrane region" description="Helical" evidence="13">
    <location>
        <begin position="57"/>
        <end position="79"/>
    </location>
</feature>
<dbReference type="FunFam" id="1.10.287.130:FF:000002">
    <property type="entry name" value="Two-component osmosensing histidine kinase"/>
    <property type="match status" value="1"/>
</dbReference>
<keyword evidence="6" id="KW-0418">Kinase</keyword>
<evidence type="ECO:0000313" key="20">
    <source>
        <dbReference type="Proteomes" id="UP000178735"/>
    </source>
</evidence>
<dbReference type="SMART" id="SM00448">
    <property type="entry name" value="REC"/>
    <property type="match status" value="2"/>
</dbReference>
<dbReference type="PROSITE" id="PS50112">
    <property type="entry name" value="PAS"/>
    <property type="match status" value="1"/>
</dbReference>
<feature type="domain" description="PAC" evidence="17">
    <location>
        <begin position="352"/>
        <end position="402"/>
    </location>
</feature>
<dbReference type="InterPro" id="IPR003661">
    <property type="entry name" value="HisK_dim/P_dom"/>
</dbReference>
<dbReference type="AlphaFoldDB" id="A0A1F7WP67"/>
<protein>
    <recommendedName>
        <fullName evidence="10">Sensory/regulatory protein RpfC</fullName>
        <ecNumber evidence="2">2.7.13.3</ecNumber>
    </recommendedName>
</protein>
<dbReference type="InterPro" id="IPR036641">
    <property type="entry name" value="HPT_dom_sf"/>
</dbReference>
<dbReference type="EMBL" id="MGFH01000153">
    <property type="protein sequence ID" value="OGM03898.1"/>
    <property type="molecule type" value="Genomic_DNA"/>
</dbReference>
<reference evidence="19 20" key="1">
    <citation type="journal article" date="2016" name="Nat. Commun.">
        <title>Thousands of microbial genomes shed light on interconnected biogeochemical processes in an aquifer system.</title>
        <authorList>
            <person name="Anantharaman K."/>
            <person name="Brown C.T."/>
            <person name="Hug L.A."/>
            <person name="Sharon I."/>
            <person name="Castelle C.J."/>
            <person name="Probst A.J."/>
            <person name="Thomas B.C."/>
            <person name="Singh A."/>
            <person name="Wilkins M.J."/>
            <person name="Karaoz U."/>
            <person name="Brodie E.L."/>
            <person name="Williams K.H."/>
            <person name="Hubbard S.S."/>
            <person name="Banfield J.F."/>
        </authorList>
    </citation>
    <scope>NUCLEOTIDE SEQUENCE [LARGE SCALE GENOMIC DNA]</scope>
</reference>
<organism evidence="19 20">
    <name type="scientific">Candidatus Wallbacteria bacterium GWC2_49_35</name>
    <dbReference type="NCBI Taxonomy" id="1817813"/>
    <lineage>
        <taxon>Bacteria</taxon>
        <taxon>Candidatus Walliibacteriota</taxon>
    </lineage>
</organism>
<dbReference type="CDD" id="cd17546">
    <property type="entry name" value="REC_hyHK_CKI1_RcsC-like"/>
    <property type="match status" value="1"/>
</dbReference>
<accession>A0A1F7WP67</accession>
<feature type="transmembrane region" description="Helical" evidence="13">
    <location>
        <begin position="16"/>
        <end position="37"/>
    </location>
</feature>
<dbReference type="SMART" id="SM00387">
    <property type="entry name" value="HATPase_c"/>
    <property type="match status" value="1"/>
</dbReference>
<feature type="domain" description="HPt" evidence="18">
    <location>
        <begin position="1149"/>
        <end position="1242"/>
    </location>
</feature>
<dbReference type="Gene3D" id="3.30.450.40">
    <property type="match status" value="2"/>
</dbReference>
<dbReference type="PROSITE" id="PS50894">
    <property type="entry name" value="HPT"/>
    <property type="match status" value="1"/>
</dbReference>
<dbReference type="SUPFAM" id="SSF52172">
    <property type="entry name" value="CheY-like"/>
    <property type="match status" value="2"/>
</dbReference>
<dbReference type="CDD" id="cd00130">
    <property type="entry name" value="PAS"/>
    <property type="match status" value="1"/>
</dbReference>
<keyword evidence="13" id="KW-1133">Transmembrane helix</keyword>
<evidence type="ECO:0000256" key="9">
    <source>
        <dbReference type="ARBA" id="ARBA00064003"/>
    </source>
</evidence>
<comment type="catalytic activity">
    <reaction evidence="1">
        <text>ATP + protein L-histidine = ADP + protein N-phospho-L-histidine.</text>
        <dbReference type="EC" id="2.7.13.3"/>
    </reaction>
</comment>
<proteinExistence type="predicted"/>
<gene>
    <name evidence="19" type="ORF">A2008_03255</name>
</gene>
<dbReference type="SMART" id="SM00086">
    <property type="entry name" value="PAC"/>
    <property type="match status" value="1"/>
</dbReference>
<feature type="modified residue" description="4-aspartylphosphate" evidence="12">
    <location>
        <position position="1032"/>
    </location>
</feature>
<dbReference type="CDD" id="cd16922">
    <property type="entry name" value="HATPase_EvgS-ArcB-TorS-like"/>
    <property type="match status" value="1"/>
</dbReference>
<evidence type="ECO:0000256" key="10">
    <source>
        <dbReference type="ARBA" id="ARBA00068150"/>
    </source>
</evidence>
<dbReference type="SMART" id="SM00388">
    <property type="entry name" value="HisKA"/>
    <property type="match status" value="1"/>
</dbReference>
<dbReference type="InterPro" id="IPR004358">
    <property type="entry name" value="Sig_transdc_His_kin-like_C"/>
</dbReference>
<evidence type="ECO:0000256" key="12">
    <source>
        <dbReference type="PROSITE-ProRule" id="PRU00169"/>
    </source>
</evidence>
<evidence type="ECO:0000256" key="6">
    <source>
        <dbReference type="ARBA" id="ARBA00022777"/>
    </source>
</evidence>
<dbReference type="SUPFAM" id="SSF55781">
    <property type="entry name" value="GAF domain-like"/>
    <property type="match status" value="2"/>
</dbReference>
<dbReference type="EC" id="2.7.13.3" evidence="2"/>
<dbReference type="InterPro" id="IPR000700">
    <property type="entry name" value="PAS-assoc_C"/>
</dbReference>
<dbReference type="InterPro" id="IPR036890">
    <property type="entry name" value="HATPase_C_sf"/>
</dbReference>
<keyword evidence="7" id="KW-0067">ATP-binding</keyword>
<dbReference type="SUPFAM" id="SSF47384">
    <property type="entry name" value="Homodimeric domain of signal transducing histidine kinase"/>
    <property type="match status" value="1"/>
</dbReference>
<dbReference type="PROSITE" id="PS50110">
    <property type="entry name" value="RESPONSE_REGULATORY"/>
    <property type="match status" value="2"/>
</dbReference>
<dbReference type="Pfam" id="PF01627">
    <property type="entry name" value="Hpt"/>
    <property type="match status" value="1"/>
</dbReference>
<feature type="domain" description="Response regulatory" evidence="15">
    <location>
        <begin position="983"/>
        <end position="1108"/>
    </location>
</feature>
<evidence type="ECO:0000256" key="5">
    <source>
        <dbReference type="ARBA" id="ARBA00022741"/>
    </source>
</evidence>
<dbReference type="Gene3D" id="3.30.450.20">
    <property type="entry name" value="PAS domain"/>
    <property type="match status" value="1"/>
</dbReference>
<dbReference type="InterPro" id="IPR035965">
    <property type="entry name" value="PAS-like_dom_sf"/>
</dbReference>
<dbReference type="SUPFAM" id="SSF47226">
    <property type="entry name" value="Histidine-containing phosphotransfer domain, HPT domain"/>
    <property type="match status" value="1"/>
</dbReference>
<dbReference type="GO" id="GO:0000155">
    <property type="term" value="F:phosphorelay sensor kinase activity"/>
    <property type="evidence" value="ECO:0007669"/>
    <property type="project" value="InterPro"/>
</dbReference>
<dbReference type="PROSITE" id="PS50113">
    <property type="entry name" value="PAC"/>
    <property type="match status" value="1"/>
</dbReference>
<dbReference type="GO" id="GO:0005524">
    <property type="term" value="F:ATP binding"/>
    <property type="evidence" value="ECO:0007669"/>
    <property type="project" value="UniProtKB-KW"/>
</dbReference>
<dbReference type="STRING" id="1817813.A2008_03255"/>
<keyword evidence="8" id="KW-0902">Two-component regulatory system</keyword>
<dbReference type="InterPro" id="IPR029016">
    <property type="entry name" value="GAF-like_dom_sf"/>
</dbReference>
<evidence type="ECO:0000256" key="3">
    <source>
        <dbReference type="ARBA" id="ARBA00022553"/>
    </source>
</evidence>
<keyword evidence="4" id="KW-0808">Transferase</keyword>
<dbReference type="FunFam" id="3.30.565.10:FF:000010">
    <property type="entry name" value="Sensor histidine kinase RcsC"/>
    <property type="match status" value="1"/>
</dbReference>
<dbReference type="Pfam" id="PF00512">
    <property type="entry name" value="HisKA"/>
    <property type="match status" value="1"/>
</dbReference>
<feature type="modified residue" description="Phosphohistidine" evidence="11">
    <location>
        <position position="1188"/>
    </location>
</feature>
<keyword evidence="13" id="KW-0472">Membrane</keyword>
<dbReference type="Gene3D" id="1.10.287.130">
    <property type="match status" value="1"/>
</dbReference>
<dbReference type="InterPro" id="IPR003594">
    <property type="entry name" value="HATPase_dom"/>
</dbReference>
<dbReference type="InterPro" id="IPR036097">
    <property type="entry name" value="HisK_dim/P_sf"/>
</dbReference>
<comment type="caution">
    <text evidence="19">The sequence shown here is derived from an EMBL/GenBank/DDBJ whole genome shotgun (WGS) entry which is preliminary data.</text>
</comment>
<feature type="domain" description="PAS" evidence="16">
    <location>
        <begin position="274"/>
        <end position="345"/>
    </location>
</feature>
<dbReference type="InterPro" id="IPR000014">
    <property type="entry name" value="PAS"/>
</dbReference>
<dbReference type="Pfam" id="PF13426">
    <property type="entry name" value="PAS_9"/>
    <property type="match status" value="1"/>
</dbReference>
<sequence length="1250" mass="137374">MNKNNRKNNGINQKKSIIYFFILSLFFSYLLLNAVGVFNANEAFGPSAAAAPLELRFFLFVITAIVITAFGLTIYGTFFSPAPNAGPGRQACGEDGPATVKTPLNKEKARELIAACSNLIITHNNIDEAVNKICQLILSSFNIDRMHVLETESGAVRRVRTAENSGARIPNSGSCNIAAMPKSWRSSLAAGIVIKGTPGGFEGDERKYLEALNIKSLMLAPFKRSREFSGALCFEDLTNERVWSEEEFLVLTAAADIVGNAIEHGLAEEALVESESKFRRICTLTTDAVIACDFDDRVVLWNLSAEKMFGYKADEAMGKNFYHLVASPKYDAVFLPEVDFLMSSAINIDEGRAFELKVVNKNKEEFPVEMSISAFKIGGRDHTVCIIRDITERKRNETDLRQRDTLLECVSLISERLFKAANIESELDGVLKSIGEVSGADCAYILKNRALIDGNIIANADFVWHSEKCLLHGNCGMLKNIDWGKEEYGRWFDSLTHNRMIHGRAENFNEREREVLYKNKISAIILMPVFVMKNLWGVLGLNECHGKRRWSAGEAGAIKLAANVLGAAIEQRRSEELQKAKDAAEAASSAKSEFLANMSHEIRTPLNAITGMTEILMDTGLDESQRCFMDIINKEAGSLLNIINQILDLSRIEARKYEIETLEFDVFDVVEDMAAGFALKAERKGIQLLTRVSPLIKKRLCGDPYKIRQILVNLVANAVKFTDTGEVFISVDLLEETGEDVSLLFSVKDTGIGIAREKHALIFESFTQSDGSTTRKYGGTGLGTAISKKIVELLGGSISLESEPGRGSAFSFDIRLTKAPGTGGHEFCGFDLSAHKISALVISNNADCGAIISEYLEAMGALCGVARGWKEALSELDGDGRPGAGMIIIDLPVADCELSAMISELRSREAYSSVPVILLISIGVANYSANYKAEGAAGCLVKPVRLRELYQVVSGVFKPRTAESGAAPYENSGEVAVDGRSRRILLVEDYEPNRQVALIHLNKAGFEVDSAVDGGEALELFTQKDYDLVLMDIQMPVMDGYESAAAMRAFEKLRNAREKNGRAAVPIIALTAHAIKEFTDRALKTGMDDFLLKPLKRKDLYAMCCKWLERTDEAGRTKTSREDPDKIGANRSTPDSFDLRGLMEDFDGDFEAVSRLVKYFIENVMAQSGVMRGAIEAGELKTLERESHSIKGGASNINAPLVSKAAAALERACAKGDMEECRTLLLEFENEFGRFVKVIRSLNLAADLSI</sequence>